<reference evidence="14 15" key="1">
    <citation type="journal article" date="2016" name="Nat. Commun.">
        <title>Thousands of microbial genomes shed light on interconnected biogeochemical processes in an aquifer system.</title>
        <authorList>
            <person name="Anantharaman K."/>
            <person name="Brown C.T."/>
            <person name="Hug L.A."/>
            <person name="Sharon I."/>
            <person name="Castelle C.J."/>
            <person name="Probst A.J."/>
            <person name="Thomas B.C."/>
            <person name="Singh A."/>
            <person name="Wilkins M.J."/>
            <person name="Karaoz U."/>
            <person name="Brodie E.L."/>
            <person name="Williams K.H."/>
            <person name="Hubbard S.S."/>
            <person name="Banfield J.F."/>
        </authorList>
    </citation>
    <scope>NUCLEOTIDE SEQUENCE [LARGE SCALE GENOMIC DNA]</scope>
</reference>
<keyword evidence="6" id="KW-0560">Oxidoreductase</keyword>
<dbReference type="GO" id="GO:0008379">
    <property type="term" value="F:thioredoxin peroxidase activity"/>
    <property type="evidence" value="ECO:0007669"/>
    <property type="project" value="TreeGrafter"/>
</dbReference>
<evidence type="ECO:0000256" key="6">
    <source>
        <dbReference type="ARBA" id="ARBA00023002"/>
    </source>
</evidence>
<comment type="caution">
    <text evidence="14">The sequence shown here is derived from an EMBL/GenBank/DDBJ whole genome shotgun (WGS) entry which is preliminary data.</text>
</comment>
<gene>
    <name evidence="14" type="ORF">A3F35_03520</name>
</gene>
<name>A0A1G1WRX2_9BACT</name>
<evidence type="ECO:0000313" key="14">
    <source>
        <dbReference type="EMBL" id="OGY30479.1"/>
    </source>
</evidence>
<dbReference type="InterPro" id="IPR024706">
    <property type="entry name" value="Peroxiredoxin_AhpC-typ"/>
</dbReference>
<dbReference type="NCBIfam" id="NF006960">
    <property type="entry name" value="PRK09437.1"/>
    <property type="match status" value="1"/>
</dbReference>
<dbReference type="AlphaFoldDB" id="A0A1G1WRX2"/>
<protein>
    <recommendedName>
        <fullName evidence="3">thioredoxin-dependent peroxiredoxin</fullName>
        <ecNumber evidence="3">1.11.1.24</ecNumber>
    </recommendedName>
    <alternativeName>
        <fullName evidence="9">Thioredoxin peroxidase</fullName>
    </alternativeName>
</protein>
<dbReference type="InterPro" id="IPR013766">
    <property type="entry name" value="Thioredoxin_domain"/>
</dbReference>
<dbReference type="EMBL" id="MHCZ01000002">
    <property type="protein sequence ID" value="OGY30479.1"/>
    <property type="molecule type" value="Genomic_DNA"/>
</dbReference>
<comment type="catalytic activity">
    <reaction evidence="11">
        <text>a hydroperoxide + [thioredoxin]-dithiol = an alcohol + [thioredoxin]-disulfide + H2O</text>
        <dbReference type="Rhea" id="RHEA:62620"/>
        <dbReference type="Rhea" id="RHEA-COMP:10698"/>
        <dbReference type="Rhea" id="RHEA-COMP:10700"/>
        <dbReference type="ChEBI" id="CHEBI:15377"/>
        <dbReference type="ChEBI" id="CHEBI:29950"/>
        <dbReference type="ChEBI" id="CHEBI:30879"/>
        <dbReference type="ChEBI" id="CHEBI:35924"/>
        <dbReference type="ChEBI" id="CHEBI:50058"/>
        <dbReference type="EC" id="1.11.1.24"/>
    </reaction>
</comment>
<dbReference type="SUPFAM" id="SSF52833">
    <property type="entry name" value="Thioredoxin-like"/>
    <property type="match status" value="1"/>
</dbReference>
<dbReference type="FunFam" id="3.40.30.10:FF:000007">
    <property type="entry name" value="Thioredoxin-dependent thiol peroxidase"/>
    <property type="match status" value="1"/>
</dbReference>
<dbReference type="Gene3D" id="3.40.30.10">
    <property type="entry name" value="Glutaredoxin"/>
    <property type="match status" value="1"/>
</dbReference>
<dbReference type="InterPro" id="IPR000866">
    <property type="entry name" value="AhpC/TSA"/>
</dbReference>
<dbReference type="InterPro" id="IPR050924">
    <property type="entry name" value="Peroxiredoxin_BCP/PrxQ"/>
</dbReference>
<feature type="active site" description="Cysteine sulfenic acid (-SOH) intermediate; for peroxidase activity" evidence="12">
    <location>
        <position position="45"/>
    </location>
</feature>
<accession>A0A1G1WRX2</accession>
<feature type="domain" description="Thioredoxin" evidence="13">
    <location>
        <begin position="3"/>
        <end position="154"/>
    </location>
</feature>
<evidence type="ECO:0000256" key="7">
    <source>
        <dbReference type="ARBA" id="ARBA00023157"/>
    </source>
</evidence>
<evidence type="ECO:0000256" key="2">
    <source>
        <dbReference type="ARBA" id="ARBA00011245"/>
    </source>
</evidence>
<dbReference type="PANTHER" id="PTHR42801">
    <property type="entry name" value="THIOREDOXIN-DEPENDENT PEROXIDE REDUCTASE"/>
    <property type="match status" value="1"/>
</dbReference>
<evidence type="ECO:0000256" key="4">
    <source>
        <dbReference type="ARBA" id="ARBA00022559"/>
    </source>
</evidence>
<evidence type="ECO:0000259" key="13">
    <source>
        <dbReference type="PROSITE" id="PS51352"/>
    </source>
</evidence>
<dbReference type="GO" id="GO:0034599">
    <property type="term" value="P:cellular response to oxidative stress"/>
    <property type="evidence" value="ECO:0007669"/>
    <property type="project" value="TreeGrafter"/>
</dbReference>
<evidence type="ECO:0000256" key="5">
    <source>
        <dbReference type="ARBA" id="ARBA00022862"/>
    </source>
</evidence>
<evidence type="ECO:0000256" key="10">
    <source>
        <dbReference type="ARBA" id="ARBA00038489"/>
    </source>
</evidence>
<dbReference type="Proteomes" id="UP000178068">
    <property type="component" value="Unassembled WGS sequence"/>
</dbReference>
<evidence type="ECO:0000313" key="15">
    <source>
        <dbReference type="Proteomes" id="UP000178068"/>
    </source>
</evidence>
<keyword evidence="5" id="KW-0049">Antioxidant</keyword>
<evidence type="ECO:0000256" key="8">
    <source>
        <dbReference type="ARBA" id="ARBA00023284"/>
    </source>
</evidence>
<dbReference type="PANTHER" id="PTHR42801:SF4">
    <property type="entry name" value="AHPC_TSA FAMILY PROTEIN"/>
    <property type="match status" value="1"/>
</dbReference>
<comment type="function">
    <text evidence="1">Thiol-specific peroxidase that catalyzes the reduction of hydrogen peroxide and organic hydroperoxides to water and alcohols, respectively. Plays a role in cell protection against oxidative stress by detoxifying peroxides and as sensor of hydrogen peroxide-mediated signaling events.</text>
</comment>
<dbReference type="CDD" id="cd03017">
    <property type="entry name" value="PRX_BCP"/>
    <property type="match status" value="1"/>
</dbReference>
<sequence>MTLVVRDKAPDFELPDQNGKTHKLSYYLGKKVLLYFYPRDFTSGCTVEACQIRDSFPKFENVKAKVLGISTDSIESHKKFADKYELPFTLLADTNKEVVNLYGVWRPKKFLGKEYLGTVRTSFLIDEKGTIEKIYERIKPAVHAQEVLNDLERR</sequence>
<evidence type="ECO:0000256" key="1">
    <source>
        <dbReference type="ARBA" id="ARBA00003330"/>
    </source>
</evidence>
<keyword evidence="8" id="KW-0676">Redox-active center</keyword>
<dbReference type="Pfam" id="PF00578">
    <property type="entry name" value="AhpC-TSA"/>
    <property type="match status" value="1"/>
</dbReference>
<comment type="subunit">
    <text evidence="2">Monomer.</text>
</comment>
<dbReference type="EC" id="1.11.1.24" evidence="3"/>
<keyword evidence="4" id="KW-0575">Peroxidase</keyword>
<dbReference type="PIRSF" id="PIRSF000239">
    <property type="entry name" value="AHPC"/>
    <property type="match status" value="1"/>
</dbReference>
<evidence type="ECO:0000256" key="3">
    <source>
        <dbReference type="ARBA" id="ARBA00013017"/>
    </source>
</evidence>
<dbReference type="GO" id="GO:0005737">
    <property type="term" value="C:cytoplasm"/>
    <property type="evidence" value="ECO:0007669"/>
    <property type="project" value="TreeGrafter"/>
</dbReference>
<organism evidence="14 15">
    <name type="scientific">Candidatus Woykebacteria bacterium RIFCSPHIGHO2_12_FULL_45_10</name>
    <dbReference type="NCBI Taxonomy" id="1802603"/>
    <lineage>
        <taxon>Bacteria</taxon>
        <taxon>Candidatus Woykeibacteriota</taxon>
    </lineage>
</organism>
<dbReference type="PROSITE" id="PS51352">
    <property type="entry name" value="THIOREDOXIN_2"/>
    <property type="match status" value="1"/>
</dbReference>
<dbReference type="GO" id="GO:0045454">
    <property type="term" value="P:cell redox homeostasis"/>
    <property type="evidence" value="ECO:0007669"/>
    <property type="project" value="TreeGrafter"/>
</dbReference>
<evidence type="ECO:0000256" key="11">
    <source>
        <dbReference type="ARBA" id="ARBA00049091"/>
    </source>
</evidence>
<dbReference type="STRING" id="1802603.A3F35_03520"/>
<dbReference type="InterPro" id="IPR036249">
    <property type="entry name" value="Thioredoxin-like_sf"/>
</dbReference>
<keyword evidence="7" id="KW-1015">Disulfide bond</keyword>
<proteinExistence type="inferred from homology"/>
<comment type="similarity">
    <text evidence="10">Belongs to the peroxiredoxin family. BCP/PrxQ subfamily.</text>
</comment>
<evidence type="ECO:0000256" key="9">
    <source>
        <dbReference type="ARBA" id="ARBA00032824"/>
    </source>
</evidence>
<evidence type="ECO:0000256" key="12">
    <source>
        <dbReference type="PIRSR" id="PIRSR000239-1"/>
    </source>
</evidence>